<gene>
    <name evidence="4" type="ORF">BOKJ2_LOCUS8722</name>
</gene>
<accession>A0A811KX16</accession>
<sequence>MSRDQKFLANDIPINGVTVFADRAEIRRVFDVTLIEGLNTVVVENVSQYVDSDSIRVDGKGSATIHEVKFKSEFVSEAEKDTPKVKALTKNLKELQAKRDDLEDELTLNRKKLHSLDDIIKNLGQVSLTGKDSSLITFNESVEQNLENLYEYHAKNTVELNSKIRTVQQDYNQVDEEIRSLETEISGLKIADNQKRSIYITLETYMKQTNAEIDLTYQVRNASWTPSYDIRVTTSNNNSLKLYYFGNIKQNCGEDWKDVDVMLSTIQPQCGTKLPQLGTMSVQFPAGSVDYQDQNVRIVSRKIEDIKCCPKTENNVLSTTFTVPQKKTIYSENSELKVTIVALELDPVLHFDCVPRRNFGVFLTASAINTSSYPLLAGMASVYVDSSFSAKIPLPSVYSGERFDCPLGIDPSIKVQYRPVQKYLQKSGMLNNYTMTMYEQKVTVKNGKAEEGVLVTLIDHLPKSADEKIKVKLYAPEIKPVQPYTGIGTNDDLKQLKAPEAGARLNDYHNLEWTVVLNPLEEKEYSIKYGVEIPPAEVVEYVEE</sequence>
<evidence type="ECO:0008006" key="6">
    <source>
        <dbReference type="Google" id="ProtNLM"/>
    </source>
</evidence>
<dbReference type="AlphaFoldDB" id="A0A811KX16"/>
<dbReference type="PANTHER" id="PTHR31005:SF8">
    <property type="entry name" value="DUF4139 DOMAIN-CONTAINING PROTEIN"/>
    <property type="match status" value="1"/>
</dbReference>
<feature type="coiled-coil region" evidence="1">
    <location>
        <begin position="85"/>
        <end position="112"/>
    </location>
</feature>
<dbReference type="Proteomes" id="UP000614601">
    <property type="component" value="Unassembled WGS sequence"/>
</dbReference>
<evidence type="ECO:0000313" key="5">
    <source>
        <dbReference type="Proteomes" id="UP000614601"/>
    </source>
</evidence>
<dbReference type="EMBL" id="CAJFDH010000004">
    <property type="protein sequence ID" value="CAD5219994.1"/>
    <property type="molecule type" value="Genomic_DNA"/>
</dbReference>
<dbReference type="Proteomes" id="UP000783686">
    <property type="component" value="Unassembled WGS sequence"/>
</dbReference>
<keyword evidence="5" id="KW-1185">Reference proteome</keyword>
<comment type="caution">
    <text evidence="4">The sequence shown here is derived from an EMBL/GenBank/DDBJ whole genome shotgun (WGS) entry which is preliminary data.</text>
</comment>
<keyword evidence="1" id="KW-0175">Coiled coil</keyword>
<dbReference type="EMBL" id="CAJFCW020000004">
    <property type="protein sequence ID" value="CAG9113111.1"/>
    <property type="molecule type" value="Genomic_DNA"/>
</dbReference>
<evidence type="ECO:0000313" key="4">
    <source>
        <dbReference type="EMBL" id="CAD5219994.1"/>
    </source>
</evidence>
<feature type="domain" description="DUF4139" evidence="2">
    <location>
        <begin position="213"/>
        <end position="534"/>
    </location>
</feature>
<dbReference type="Pfam" id="PF13598">
    <property type="entry name" value="DUF4139"/>
    <property type="match status" value="1"/>
</dbReference>
<proteinExistence type="predicted"/>
<dbReference type="NCBIfam" id="TIGR02231">
    <property type="entry name" value="mucoidy inhibitor MuiA family protein"/>
    <property type="match status" value="2"/>
</dbReference>
<dbReference type="Pfam" id="PF13600">
    <property type="entry name" value="DUF4140"/>
    <property type="match status" value="1"/>
</dbReference>
<evidence type="ECO:0000259" key="3">
    <source>
        <dbReference type="Pfam" id="PF13600"/>
    </source>
</evidence>
<feature type="coiled-coil region" evidence="1">
    <location>
        <begin position="164"/>
        <end position="191"/>
    </location>
</feature>
<dbReference type="InterPro" id="IPR011935">
    <property type="entry name" value="CHP02231"/>
</dbReference>
<organism evidence="4 5">
    <name type="scientific">Bursaphelenchus okinawaensis</name>
    <dbReference type="NCBI Taxonomy" id="465554"/>
    <lineage>
        <taxon>Eukaryota</taxon>
        <taxon>Metazoa</taxon>
        <taxon>Ecdysozoa</taxon>
        <taxon>Nematoda</taxon>
        <taxon>Chromadorea</taxon>
        <taxon>Rhabditida</taxon>
        <taxon>Tylenchina</taxon>
        <taxon>Tylenchomorpha</taxon>
        <taxon>Aphelenchoidea</taxon>
        <taxon>Aphelenchoididae</taxon>
        <taxon>Bursaphelenchus</taxon>
    </lineage>
</organism>
<feature type="domain" description="DUF4140" evidence="3">
    <location>
        <begin position="17"/>
        <end position="113"/>
    </location>
</feature>
<evidence type="ECO:0000259" key="2">
    <source>
        <dbReference type="Pfam" id="PF13598"/>
    </source>
</evidence>
<reference evidence="4" key="1">
    <citation type="submission" date="2020-09" db="EMBL/GenBank/DDBJ databases">
        <authorList>
            <person name="Kikuchi T."/>
        </authorList>
    </citation>
    <scope>NUCLEOTIDE SEQUENCE</scope>
    <source>
        <strain evidence="4">SH1</strain>
    </source>
</reference>
<dbReference type="OrthoDB" id="10068793at2759"/>
<evidence type="ECO:0000256" key="1">
    <source>
        <dbReference type="SAM" id="Coils"/>
    </source>
</evidence>
<name>A0A811KX16_9BILA</name>
<protein>
    <recommendedName>
        <fullName evidence="6">Mucoidy inhibitor MuiA family protein</fullName>
    </recommendedName>
</protein>
<dbReference type="PANTHER" id="PTHR31005">
    <property type="entry name" value="DUF4139 DOMAIN-CONTAINING PROTEIN"/>
    <property type="match status" value="1"/>
</dbReference>
<dbReference type="InterPro" id="IPR025554">
    <property type="entry name" value="DUF4140"/>
</dbReference>
<dbReference type="InterPro" id="IPR037291">
    <property type="entry name" value="DUF4139"/>
</dbReference>